<protein>
    <recommendedName>
        <fullName evidence="1">Molybdopterin oxidoreductase domain-containing protein</fullName>
    </recommendedName>
</protein>
<dbReference type="PANTHER" id="PTHR43105">
    <property type="entry name" value="RESPIRATORY NITRATE REDUCTASE"/>
    <property type="match status" value="1"/>
</dbReference>
<dbReference type="EMBL" id="AP035768">
    <property type="protein sequence ID" value="BFO18558.1"/>
    <property type="molecule type" value="Genomic_DNA"/>
</dbReference>
<dbReference type="AlphaFoldDB" id="A0AAT9HMR6"/>
<dbReference type="Gene3D" id="3.40.50.12440">
    <property type="match status" value="1"/>
</dbReference>
<dbReference type="GO" id="GO:0016491">
    <property type="term" value="F:oxidoreductase activity"/>
    <property type="evidence" value="ECO:0007669"/>
    <property type="project" value="InterPro"/>
</dbReference>
<dbReference type="GO" id="GO:0016020">
    <property type="term" value="C:membrane"/>
    <property type="evidence" value="ECO:0007669"/>
    <property type="project" value="TreeGrafter"/>
</dbReference>
<organism evidence="2">
    <name type="scientific">Streptomyces haneummycinicus</name>
    <dbReference type="NCBI Taxonomy" id="3074435"/>
    <lineage>
        <taxon>Bacteria</taxon>
        <taxon>Bacillati</taxon>
        <taxon>Actinomycetota</taxon>
        <taxon>Actinomycetes</taxon>
        <taxon>Kitasatosporales</taxon>
        <taxon>Streptomycetaceae</taxon>
        <taxon>Streptomyces</taxon>
    </lineage>
</organism>
<accession>A0AAT9HMR6</accession>
<evidence type="ECO:0000313" key="2">
    <source>
        <dbReference type="EMBL" id="BFO18558.1"/>
    </source>
</evidence>
<proteinExistence type="predicted"/>
<gene>
    <name evidence="2" type="ORF">SHKM778_49460</name>
</gene>
<dbReference type="InterPro" id="IPR006656">
    <property type="entry name" value="Mopterin_OxRdtase"/>
</dbReference>
<evidence type="ECO:0000259" key="1">
    <source>
        <dbReference type="Pfam" id="PF00384"/>
    </source>
</evidence>
<name>A0AAT9HMR6_9ACTN</name>
<dbReference type="SUPFAM" id="SSF53706">
    <property type="entry name" value="Formate dehydrogenase/DMSO reductase, domains 1-3"/>
    <property type="match status" value="1"/>
</dbReference>
<dbReference type="PANTHER" id="PTHR43105:SF2">
    <property type="entry name" value="RESPIRATORY NITRATE REDUCTASE 2 ALPHA CHAIN"/>
    <property type="match status" value="1"/>
</dbReference>
<feature type="domain" description="Molybdopterin oxidoreductase" evidence="1">
    <location>
        <begin position="38"/>
        <end position="209"/>
    </location>
</feature>
<sequence length="347" mass="37577">MRGTLLKLWREARKRLGDPVAAWAEITGAPAKARAYKRARGKGGLVRAGWDEVAELVAAAHVHTIKEYGPDRVTGFSPIPAMSMASFAAGSRFMSLIGGTLLSFYDWYADLPVASPQVFGDQTDVPEAADWWNAGYLIMWGSNIPVTRTPDAHFLTESRYNGTKVVAVSPDYADNVKHADEWMSPHPGTDGALAMAMGHVILKEFLVDRAVPYFQDYLRKFTDAPFLITLREHADGGLVPDGFLTAADLGHEEENAGAKTVLLDAATGEPVVPNGSLGFRWAKGEQGRWNLDLGEVTPNCPCWGGRWRRPRSRCPASTRAAPRAVRPWSAGCRCAPSAGAGSPPSST</sequence>
<dbReference type="InterPro" id="IPR050123">
    <property type="entry name" value="Prok_molybdopt-oxidoreductase"/>
</dbReference>
<dbReference type="Pfam" id="PF00384">
    <property type="entry name" value="Molybdopterin"/>
    <property type="match status" value="1"/>
</dbReference>
<reference evidence="2" key="2">
    <citation type="submission" date="2024-07" db="EMBL/GenBank/DDBJ databases">
        <title>Streptomyces haneummycinica sp. nov., a new antibiotic-producing actinobacterium isolated from marine sediment.</title>
        <authorList>
            <person name="Uemura M."/>
            <person name="Hamada M."/>
            <person name="Hirano S."/>
            <person name="Kobayashi K."/>
            <person name="Ohshiro T."/>
            <person name="Kobayashi T."/>
            <person name="Terahara T."/>
        </authorList>
    </citation>
    <scope>NUCLEOTIDE SEQUENCE</scope>
    <source>
        <strain evidence="2">KM77-8</strain>
    </source>
</reference>
<reference evidence="2" key="1">
    <citation type="submission" date="2024-06" db="EMBL/GenBank/DDBJ databases">
        <authorList>
            <consortium name="consrtm"/>
            <person name="Uemura M."/>
            <person name="Terahara T."/>
        </authorList>
    </citation>
    <scope>NUCLEOTIDE SEQUENCE</scope>
    <source>
        <strain evidence="2">KM77-8</strain>
    </source>
</reference>